<dbReference type="GO" id="GO:0004843">
    <property type="term" value="F:cysteine-type deubiquitinase activity"/>
    <property type="evidence" value="ECO:0007669"/>
    <property type="project" value="UniProtKB-EC"/>
</dbReference>
<name>A0A9P4JU81_9PLEO</name>
<feature type="compositionally biased region" description="Basic and acidic residues" evidence="8">
    <location>
        <begin position="770"/>
        <end position="792"/>
    </location>
</feature>
<dbReference type="OrthoDB" id="6287070at2759"/>
<keyword evidence="7" id="KW-0788">Thiol protease</keyword>
<evidence type="ECO:0000256" key="3">
    <source>
        <dbReference type="ARBA" id="ARBA00012759"/>
    </source>
</evidence>
<comment type="similarity">
    <text evidence="2">Belongs to the peptidase C19 family.</text>
</comment>
<feature type="domain" description="USP" evidence="9">
    <location>
        <begin position="113"/>
        <end position="549"/>
    </location>
</feature>
<dbReference type="InterPro" id="IPR028889">
    <property type="entry name" value="USP"/>
</dbReference>
<dbReference type="GO" id="GO:0006508">
    <property type="term" value="P:proteolysis"/>
    <property type="evidence" value="ECO:0007669"/>
    <property type="project" value="UniProtKB-KW"/>
</dbReference>
<evidence type="ECO:0000313" key="10">
    <source>
        <dbReference type="EMBL" id="KAF2202648.1"/>
    </source>
</evidence>
<dbReference type="PROSITE" id="PS50235">
    <property type="entry name" value="USP_3"/>
    <property type="match status" value="1"/>
</dbReference>
<dbReference type="InterPro" id="IPR050164">
    <property type="entry name" value="Peptidase_C19"/>
</dbReference>
<gene>
    <name evidence="10" type="ORF">GQ43DRAFT_439537</name>
</gene>
<dbReference type="InterPro" id="IPR001394">
    <property type="entry name" value="Peptidase_C19_UCH"/>
</dbReference>
<feature type="compositionally biased region" description="Polar residues" evidence="8">
    <location>
        <begin position="689"/>
        <end position="700"/>
    </location>
</feature>
<proteinExistence type="inferred from homology"/>
<dbReference type="PANTHER" id="PTHR24006">
    <property type="entry name" value="UBIQUITIN CARBOXYL-TERMINAL HYDROLASE"/>
    <property type="match status" value="1"/>
</dbReference>
<evidence type="ECO:0000313" key="11">
    <source>
        <dbReference type="Proteomes" id="UP000799536"/>
    </source>
</evidence>
<keyword evidence="5" id="KW-0833">Ubl conjugation pathway</keyword>
<evidence type="ECO:0000259" key="9">
    <source>
        <dbReference type="PROSITE" id="PS50235"/>
    </source>
</evidence>
<dbReference type="SUPFAM" id="SSF54001">
    <property type="entry name" value="Cysteine proteinases"/>
    <property type="match status" value="1"/>
</dbReference>
<evidence type="ECO:0000256" key="7">
    <source>
        <dbReference type="ARBA" id="ARBA00022807"/>
    </source>
</evidence>
<dbReference type="PANTHER" id="PTHR24006:SF722">
    <property type="entry name" value="UBIQUITIN CARBOXYL-TERMINAL HYDROLASE 48"/>
    <property type="match status" value="1"/>
</dbReference>
<dbReference type="GO" id="GO:0005634">
    <property type="term" value="C:nucleus"/>
    <property type="evidence" value="ECO:0007669"/>
    <property type="project" value="UniProtKB-SubCell"/>
</dbReference>
<protein>
    <recommendedName>
        <fullName evidence="3">ubiquitinyl hydrolase 1</fullName>
        <ecNumber evidence="3">3.4.19.12</ecNumber>
    </recommendedName>
</protein>
<evidence type="ECO:0000256" key="1">
    <source>
        <dbReference type="ARBA" id="ARBA00000707"/>
    </source>
</evidence>
<dbReference type="Gene3D" id="3.90.70.10">
    <property type="entry name" value="Cysteine proteinases"/>
    <property type="match status" value="2"/>
</dbReference>
<dbReference type="AlphaFoldDB" id="A0A9P4JU81"/>
<organism evidence="10 11">
    <name type="scientific">Delitschia confertaspora ATCC 74209</name>
    <dbReference type="NCBI Taxonomy" id="1513339"/>
    <lineage>
        <taxon>Eukaryota</taxon>
        <taxon>Fungi</taxon>
        <taxon>Dikarya</taxon>
        <taxon>Ascomycota</taxon>
        <taxon>Pezizomycotina</taxon>
        <taxon>Dothideomycetes</taxon>
        <taxon>Pleosporomycetidae</taxon>
        <taxon>Pleosporales</taxon>
        <taxon>Delitschiaceae</taxon>
        <taxon>Delitschia</taxon>
    </lineage>
</organism>
<feature type="compositionally biased region" description="Basic and acidic residues" evidence="8">
    <location>
        <begin position="9"/>
        <end position="19"/>
    </location>
</feature>
<dbReference type="GO" id="GO:0016579">
    <property type="term" value="P:protein deubiquitination"/>
    <property type="evidence" value="ECO:0007669"/>
    <property type="project" value="InterPro"/>
</dbReference>
<dbReference type="InterPro" id="IPR038765">
    <property type="entry name" value="Papain-like_cys_pep_sf"/>
</dbReference>
<evidence type="ECO:0000256" key="8">
    <source>
        <dbReference type="SAM" id="MobiDB-lite"/>
    </source>
</evidence>
<dbReference type="EC" id="3.4.19.12" evidence="3"/>
<comment type="catalytic activity">
    <reaction evidence="1">
        <text>Thiol-dependent hydrolysis of ester, thioester, amide, peptide and isopeptide bonds formed by the C-terminal Gly of ubiquitin (a 76-residue protein attached to proteins as an intracellular targeting signal).</text>
        <dbReference type="EC" id="3.4.19.12"/>
    </reaction>
</comment>
<comment type="caution">
    <text evidence="10">The sequence shown here is derived from an EMBL/GenBank/DDBJ whole genome shotgun (WGS) entry which is preliminary data.</text>
</comment>
<feature type="region of interest" description="Disordered" evidence="8">
    <location>
        <begin position="652"/>
        <end position="700"/>
    </location>
</feature>
<feature type="region of interest" description="Disordered" evidence="8">
    <location>
        <begin position="738"/>
        <end position="792"/>
    </location>
</feature>
<dbReference type="Proteomes" id="UP000799536">
    <property type="component" value="Unassembled WGS sequence"/>
</dbReference>
<keyword evidence="11" id="KW-1185">Reference proteome</keyword>
<evidence type="ECO:0000256" key="6">
    <source>
        <dbReference type="ARBA" id="ARBA00022801"/>
    </source>
</evidence>
<keyword evidence="4" id="KW-0645">Protease</keyword>
<dbReference type="GO" id="GO:0005829">
    <property type="term" value="C:cytosol"/>
    <property type="evidence" value="ECO:0007669"/>
    <property type="project" value="TreeGrafter"/>
</dbReference>
<accession>A0A9P4JU81</accession>
<dbReference type="Pfam" id="PF00443">
    <property type="entry name" value="UCH"/>
    <property type="match status" value="1"/>
</dbReference>
<evidence type="ECO:0000256" key="5">
    <source>
        <dbReference type="ARBA" id="ARBA00022786"/>
    </source>
</evidence>
<evidence type="ECO:0000256" key="2">
    <source>
        <dbReference type="ARBA" id="ARBA00009085"/>
    </source>
</evidence>
<keyword evidence="6" id="KW-0378">Hydrolase</keyword>
<feature type="region of interest" description="Disordered" evidence="8">
    <location>
        <begin position="1"/>
        <end position="32"/>
    </location>
</feature>
<evidence type="ECO:0000256" key="4">
    <source>
        <dbReference type="ARBA" id="ARBA00022670"/>
    </source>
</evidence>
<sequence>MNGVSRFLSRRDKHSDKRLSKGSRSKSQPVPSDLYKILTNEELKIREKDEEKKVQALVQRLEEAGITKFGEKQAHYAISKYPNDLDTAFEMLVLAAESFDGLLRDFDPNVRLLGAENRNAVTCYLDALLFAMFARLDSFEGMLFDNSNNEARNELAGILRLWVNLLRSGKLITVDLMKHLQDALGKCGWEEATEVRQQDASEAFTFITGALDLPLLTLKVDIYHTGKEDKNDDHKFVNERLLEVAIPGENEPGKLITLEDCLENYFNNRVEVKRHLRRQNTLKSRQNTSSSIHTPDTEKAEVLHIETVEVAESPTALTPTKQLTPEIPVRPIEGRRRADSIFSERYIGPRKSSKHGFDEKQTLDEMLEHSSAGRARSPSLRKEVLMPAWQFFSLIPWYNADKIPQSDDQVAAHFAAKRPMLGICLKRYLMLPDGTPKRLDTYIDIPLEIGLPHFVADDSMDEEGPLFGNFKLVLQSVVCHRGVSVDSGHYIALIRANLPADSRSDSPHNHSDDAEWLRFDDLAQERVTKVDMKQALKEESPYLLFYQVQPIDEELARGNPPTYDEAQSVAHSEAPIIDPSGETLTSADVPTVDPSRETLASVDIINPNTVIRVAGPSTLLKVDTVNSDGQTGRTSMSSNQESSAILEEMATGLQSGSRGRAGPATPEEQKGGFFSSRRNSKNWMGGNKSRPTSQSGESRLSLTMSRLTGRASKDKLQNTQNADAADSEDLLITVNEVVDGSNDGTGTSSPVKALSNGIGRSKSKKGKEKKKSDKKSAEEKKHKRPDRECVVM</sequence>
<reference evidence="10" key="1">
    <citation type="journal article" date="2020" name="Stud. Mycol.">
        <title>101 Dothideomycetes genomes: a test case for predicting lifestyles and emergence of pathogens.</title>
        <authorList>
            <person name="Haridas S."/>
            <person name="Albert R."/>
            <person name="Binder M."/>
            <person name="Bloem J."/>
            <person name="Labutti K."/>
            <person name="Salamov A."/>
            <person name="Andreopoulos B."/>
            <person name="Baker S."/>
            <person name="Barry K."/>
            <person name="Bills G."/>
            <person name="Bluhm B."/>
            <person name="Cannon C."/>
            <person name="Castanera R."/>
            <person name="Culley D."/>
            <person name="Daum C."/>
            <person name="Ezra D."/>
            <person name="Gonzalez J."/>
            <person name="Henrissat B."/>
            <person name="Kuo A."/>
            <person name="Liang C."/>
            <person name="Lipzen A."/>
            <person name="Lutzoni F."/>
            <person name="Magnuson J."/>
            <person name="Mondo S."/>
            <person name="Nolan M."/>
            <person name="Ohm R."/>
            <person name="Pangilinan J."/>
            <person name="Park H.-J."/>
            <person name="Ramirez L."/>
            <person name="Alfaro M."/>
            <person name="Sun H."/>
            <person name="Tritt A."/>
            <person name="Yoshinaga Y."/>
            <person name="Zwiers L.-H."/>
            <person name="Turgeon B."/>
            <person name="Goodwin S."/>
            <person name="Spatafora J."/>
            <person name="Crous P."/>
            <person name="Grigoriev I."/>
        </authorList>
    </citation>
    <scope>NUCLEOTIDE SEQUENCE</scope>
    <source>
        <strain evidence="10">ATCC 74209</strain>
    </source>
</reference>
<dbReference type="EMBL" id="ML993929">
    <property type="protein sequence ID" value="KAF2202648.1"/>
    <property type="molecule type" value="Genomic_DNA"/>
</dbReference>